<reference evidence="3" key="1">
    <citation type="submission" date="2022-11" db="UniProtKB">
        <authorList>
            <consortium name="WormBaseParasite"/>
        </authorList>
    </citation>
    <scope>IDENTIFICATION</scope>
</reference>
<keyword evidence="1" id="KW-0472">Membrane</keyword>
<accession>A0A915AR54</accession>
<name>A0A915AR54_PARUN</name>
<keyword evidence="1" id="KW-1133">Transmembrane helix</keyword>
<keyword evidence="1" id="KW-0812">Transmembrane</keyword>
<proteinExistence type="predicted"/>
<sequence>LRLYSSYYSISIHASKENVLASARKRTCVSIGSLAVCLVERLPYEVVEGRYEKGMADVEKEMAEMRRPAWVMFLMIFLPFQFFSVFLMSK</sequence>
<protein>
    <submittedName>
        <fullName evidence="3">Uncharacterized protein</fullName>
    </submittedName>
</protein>
<evidence type="ECO:0000313" key="2">
    <source>
        <dbReference type="Proteomes" id="UP000887569"/>
    </source>
</evidence>
<organism evidence="2 3">
    <name type="scientific">Parascaris univalens</name>
    <name type="common">Nematode worm</name>
    <dbReference type="NCBI Taxonomy" id="6257"/>
    <lineage>
        <taxon>Eukaryota</taxon>
        <taxon>Metazoa</taxon>
        <taxon>Ecdysozoa</taxon>
        <taxon>Nematoda</taxon>
        <taxon>Chromadorea</taxon>
        <taxon>Rhabditida</taxon>
        <taxon>Spirurina</taxon>
        <taxon>Ascaridomorpha</taxon>
        <taxon>Ascaridoidea</taxon>
        <taxon>Ascarididae</taxon>
        <taxon>Parascaris</taxon>
    </lineage>
</organism>
<feature type="transmembrane region" description="Helical" evidence="1">
    <location>
        <begin position="69"/>
        <end position="88"/>
    </location>
</feature>
<evidence type="ECO:0000313" key="3">
    <source>
        <dbReference type="WBParaSite" id="PgR011_g095_t01"/>
    </source>
</evidence>
<keyword evidence="2" id="KW-1185">Reference proteome</keyword>
<dbReference type="AlphaFoldDB" id="A0A915AR54"/>
<dbReference type="Proteomes" id="UP000887569">
    <property type="component" value="Unplaced"/>
</dbReference>
<evidence type="ECO:0000256" key="1">
    <source>
        <dbReference type="SAM" id="Phobius"/>
    </source>
</evidence>
<dbReference type="WBParaSite" id="PgR011_g095_t01">
    <property type="protein sequence ID" value="PgR011_g095_t01"/>
    <property type="gene ID" value="PgR011_g095"/>
</dbReference>